<keyword evidence="1" id="KW-0472">Membrane</keyword>
<organism evidence="2 3">
    <name type="scientific">Asaia krungthepensis NRIC 0535</name>
    <dbReference type="NCBI Taxonomy" id="1307925"/>
    <lineage>
        <taxon>Bacteria</taxon>
        <taxon>Pseudomonadati</taxon>
        <taxon>Pseudomonadota</taxon>
        <taxon>Alphaproteobacteria</taxon>
        <taxon>Acetobacterales</taxon>
        <taxon>Acetobacteraceae</taxon>
        <taxon>Asaia</taxon>
    </lineage>
</organism>
<evidence type="ECO:0000313" key="3">
    <source>
        <dbReference type="Proteomes" id="UP001062776"/>
    </source>
</evidence>
<reference evidence="2" key="1">
    <citation type="submission" date="2013-04" db="EMBL/GenBank/DDBJ databases">
        <title>The genome sequencing project of 58 acetic acid bacteria.</title>
        <authorList>
            <person name="Okamoto-Kainuma A."/>
            <person name="Ishikawa M."/>
            <person name="Umino S."/>
            <person name="Koizumi Y."/>
            <person name="Shiwa Y."/>
            <person name="Yoshikawa H."/>
            <person name="Matsutani M."/>
            <person name="Matsushita K."/>
        </authorList>
    </citation>
    <scope>NUCLEOTIDE SEQUENCE</scope>
    <source>
        <strain evidence="2">NRIC 0535</strain>
    </source>
</reference>
<gene>
    <name evidence="2" type="ORF">AA0535_3007</name>
</gene>
<keyword evidence="1" id="KW-1133">Transmembrane helix</keyword>
<accession>A0ABQ0Q6V9</accession>
<name>A0ABQ0Q6V9_9PROT</name>
<comment type="caution">
    <text evidence="2">The sequence shown here is derived from an EMBL/GenBank/DDBJ whole genome shotgun (WGS) entry which is preliminary data.</text>
</comment>
<keyword evidence="1" id="KW-0812">Transmembrane</keyword>
<dbReference type="EMBL" id="BAPV01000061">
    <property type="protein sequence ID" value="GBQ93965.1"/>
    <property type="molecule type" value="Genomic_DNA"/>
</dbReference>
<sequence length="133" mass="15206">MHCEVIQFFAFLVSFYHFPIMNPRRTQYLGRDTRQDPGAVLIEAVDDVPYSWSEVMSAEIAATSLEAQEAQAQRRLRYRMIAMAVGVLMFHVCLAWAVAGTSVDMQDHFHTNYWALGGTLFWALYAVYNMSVS</sequence>
<feature type="transmembrane region" description="Helical" evidence="1">
    <location>
        <begin position="6"/>
        <end position="22"/>
    </location>
</feature>
<keyword evidence="3" id="KW-1185">Reference proteome</keyword>
<protein>
    <submittedName>
        <fullName evidence="2">Uncharacterized protein</fullName>
    </submittedName>
</protein>
<feature type="transmembrane region" description="Helical" evidence="1">
    <location>
        <begin position="80"/>
        <end position="99"/>
    </location>
</feature>
<proteinExistence type="predicted"/>
<evidence type="ECO:0000313" key="2">
    <source>
        <dbReference type="EMBL" id="GBQ93965.1"/>
    </source>
</evidence>
<feature type="transmembrane region" description="Helical" evidence="1">
    <location>
        <begin position="111"/>
        <end position="128"/>
    </location>
</feature>
<dbReference type="Proteomes" id="UP001062776">
    <property type="component" value="Unassembled WGS sequence"/>
</dbReference>
<evidence type="ECO:0000256" key="1">
    <source>
        <dbReference type="SAM" id="Phobius"/>
    </source>
</evidence>